<organism evidence="1 2">
    <name type="scientific">Zarea fungicola</name>
    <dbReference type="NCBI Taxonomy" id="93591"/>
    <lineage>
        <taxon>Eukaryota</taxon>
        <taxon>Fungi</taxon>
        <taxon>Dikarya</taxon>
        <taxon>Ascomycota</taxon>
        <taxon>Pezizomycotina</taxon>
        <taxon>Sordariomycetes</taxon>
        <taxon>Hypocreomycetidae</taxon>
        <taxon>Hypocreales</taxon>
        <taxon>Cordycipitaceae</taxon>
        <taxon>Zarea</taxon>
    </lineage>
</organism>
<accession>A0ACC1NC25</accession>
<evidence type="ECO:0000313" key="2">
    <source>
        <dbReference type="Proteomes" id="UP001143910"/>
    </source>
</evidence>
<dbReference type="Proteomes" id="UP001143910">
    <property type="component" value="Unassembled WGS sequence"/>
</dbReference>
<evidence type="ECO:0000313" key="1">
    <source>
        <dbReference type="EMBL" id="KAJ2976046.1"/>
    </source>
</evidence>
<keyword evidence="2" id="KW-1185">Reference proteome</keyword>
<reference evidence="1" key="1">
    <citation type="submission" date="2022-08" db="EMBL/GenBank/DDBJ databases">
        <title>Genome Sequence of Lecanicillium fungicola.</title>
        <authorList>
            <person name="Buettner E."/>
        </authorList>
    </citation>
    <scope>NUCLEOTIDE SEQUENCE</scope>
    <source>
        <strain evidence="1">Babe33</strain>
    </source>
</reference>
<dbReference type="EMBL" id="JANJQO010000628">
    <property type="protein sequence ID" value="KAJ2976046.1"/>
    <property type="molecule type" value="Genomic_DNA"/>
</dbReference>
<proteinExistence type="predicted"/>
<gene>
    <name evidence="1" type="ORF">NQ176_g5175</name>
</gene>
<comment type="caution">
    <text evidence="1">The sequence shown here is derived from an EMBL/GenBank/DDBJ whole genome shotgun (WGS) entry which is preliminary data.</text>
</comment>
<sequence length="620" mass="66096">MRNTASSGGIANLRPAVLGMARVVGLGLSSVAAAPLRGTHEELEGELDGTPLWVLCVASMTLVLLGGAFAGLTIALMGQDSIYLQVVSGDPDEPQHKNARRVLDLLSKGKHWVLVTLLLANVIVNESLPVVLDRTLGGGVAAVVGSTVLIVIFGEIVPQSVCVRYGLPIGGYMSKPVIGLMYFLSPIAWPTAKLLDWILGEDHGTVYKKSGLKTLVTLHKSLGDLSERLNQDEVTIITAVLDLKDKPVSEVMTPMEDVYTLSEDHILDEKTMDNILSSGYSRIPIYRSGMPTDFVGMLLVKTLITYDPEDRIPVREVPLGAIVETRPETSCLDIINFFQEGKSHLVLVSTNPGSDHGAIGVVTLEDVIEELIGEEIVDESDVYIDVHKAIRRLTPAPRARTSFVDVATAAGHAGTAIAARKTIDGATLVGSEEIGDGSGLKVGSLGALSDGGEERYSPRVAVLMKRRGSVGPDGRPEAPITVKTSLKEMKQQLRLGPANRAAHPLNNTREVFKIKQGLPPQPIRVNSLNPDGIGFGSGMPSTQQIVAVLHEDRDDPAALSDAASEPVRPSEPVSDLAPEPTVADEDTPLLNPDANGAATVRPYGANGNSKSKKNKKNKKK</sequence>
<protein>
    <submittedName>
        <fullName evidence="1">Uncharacterized protein</fullName>
    </submittedName>
</protein>
<name>A0ACC1NC25_9HYPO</name>